<dbReference type="GO" id="GO:0015986">
    <property type="term" value="P:proton motive force-driven ATP synthesis"/>
    <property type="evidence" value="ECO:0007669"/>
    <property type="project" value="InterPro"/>
</dbReference>
<evidence type="ECO:0000256" key="5">
    <source>
        <dbReference type="ARBA" id="ARBA00022989"/>
    </source>
</evidence>
<comment type="function">
    <text evidence="10">Component of the F(0) channel, it forms part of the peripheral stalk, linking F(1) to F(0). The b'-subunit is a diverged and duplicated form of b found in plants and photosynthetic bacteria.</text>
</comment>
<dbReference type="KEGG" id="wms:ID128_01630"/>
<comment type="similarity">
    <text evidence="12">Belongs to the ATPase B chain family.</text>
</comment>
<organism evidence="15 16">
    <name type="scientific">Candidatus Wolbachia massiliensis</name>
    <dbReference type="NCBI Taxonomy" id="1845000"/>
    <lineage>
        <taxon>Bacteria</taxon>
        <taxon>Pseudomonadati</taxon>
        <taxon>Pseudomonadota</taxon>
        <taxon>Alphaproteobacteria</taxon>
        <taxon>Rickettsiales</taxon>
        <taxon>Anaplasmataceae</taxon>
        <taxon>Wolbachieae</taxon>
        <taxon>Wolbachia</taxon>
    </lineage>
</organism>
<evidence type="ECO:0000256" key="7">
    <source>
        <dbReference type="ARBA" id="ARBA00023136"/>
    </source>
</evidence>
<evidence type="ECO:0000256" key="8">
    <source>
        <dbReference type="ARBA" id="ARBA00023310"/>
    </source>
</evidence>
<dbReference type="GO" id="GO:0012505">
    <property type="term" value="C:endomembrane system"/>
    <property type="evidence" value="ECO:0007669"/>
    <property type="project" value="UniProtKB-SubCell"/>
</dbReference>
<dbReference type="GO" id="GO:0045259">
    <property type="term" value="C:proton-transporting ATP synthase complex"/>
    <property type="evidence" value="ECO:0007669"/>
    <property type="project" value="UniProtKB-KW"/>
</dbReference>
<accession>A0A7M3U2D2</accession>
<name>A0A7M3U2D2_9RICK</name>
<sequence>MPQLDVSTFFSQVFWFFIFFSSLFFVVSCLFLPRLDEIINIRSKGVLDSFNGSTHLLKLIESQIAKYNASLNAAKIQAKKVIDGALAQVEEMKADVKNILEEEDKKMSKLIEEKVAKFKSEYTEELKQTATSIALVYYKKLTNSEVEEEFVADLVSKEF</sequence>
<evidence type="ECO:0000313" key="15">
    <source>
        <dbReference type="EMBL" id="QOD38567.1"/>
    </source>
</evidence>
<keyword evidence="4 12" id="KW-0375">Hydrogen ion transport</keyword>
<dbReference type="EMBL" id="CP061738">
    <property type="protein sequence ID" value="QOD38567.1"/>
    <property type="molecule type" value="Genomic_DNA"/>
</dbReference>
<evidence type="ECO:0000256" key="3">
    <source>
        <dbReference type="ARBA" id="ARBA00022692"/>
    </source>
</evidence>
<reference evidence="15 16" key="1">
    <citation type="submission" date="2020-09" db="EMBL/GenBank/DDBJ databases">
        <title>An Earliest Endosymbiont, Wolbachia massiliensis sp. nov., Strain PL13 From the Bed Bug (Cimex hemipterius), Type strain of a New supergroup T.</title>
        <authorList>
            <person name="Laidoudi Y."/>
            <person name="Levasseur A."/>
            <person name="Medkour H."/>
            <person name="Maaloum M."/>
            <person name="BenKhedher M."/>
            <person name="Sambou M."/>
            <person name="Bassene H."/>
            <person name="Davoust B."/>
            <person name="Fenollar F."/>
            <person name="Raoult D."/>
            <person name="Mediannikov O."/>
        </authorList>
    </citation>
    <scope>NUCLEOTIDE SEQUENCE [LARGE SCALE GENOMIC DNA]</scope>
    <source>
        <strain evidence="15 16">PL13</strain>
    </source>
</reference>
<evidence type="ECO:0000256" key="4">
    <source>
        <dbReference type="ARBA" id="ARBA00022781"/>
    </source>
</evidence>
<keyword evidence="8" id="KW-0066">ATP synthesis</keyword>
<evidence type="ECO:0000256" key="13">
    <source>
        <dbReference type="SAM" id="Coils"/>
    </source>
</evidence>
<dbReference type="Proteomes" id="UP000516514">
    <property type="component" value="Chromosome"/>
</dbReference>
<keyword evidence="7 14" id="KW-0472">Membrane</keyword>
<keyword evidence="1 12" id="KW-0813">Transport</keyword>
<dbReference type="RefSeq" id="WP_191111334.1">
    <property type="nucleotide sequence ID" value="NZ_CP061738.1"/>
</dbReference>
<comment type="function">
    <text evidence="9">F(1)F(0) ATP synthase produces ATP from ADP in the presence of a proton or sodium gradient. F-type ATPases consist of two structural domains, F(1) containing the extramembraneous catalytic core and F(0) containing the membrane proton channel, linked together by a central stalk and a peripheral stalk. During catalysis, ATP synthesis in the catalytic domain of F(1) is coupled via a rotary mechanism of the central stalk subunits to proton translocation.</text>
</comment>
<evidence type="ECO:0000313" key="16">
    <source>
        <dbReference type="Proteomes" id="UP000516514"/>
    </source>
</evidence>
<feature type="coiled-coil region" evidence="13">
    <location>
        <begin position="57"/>
        <end position="113"/>
    </location>
</feature>
<evidence type="ECO:0000256" key="6">
    <source>
        <dbReference type="ARBA" id="ARBA00023065"/>
    </source>
</evidence>
<keyword evidence="5 14" id="KW-1133">Transmembrane helix</keyword>
<dbReference type="InterPro" id="IPR002146">
    <property type="entry name" value="ATP_synth_b/b'su_bac/chlpt"/>
</dbReference>
<evidence type="ECO:0000256" key="10">
    <source>
        <dbReference type="ARBA" id="ARBA00025614"/>
    </source>
</evidence>
<evidence type="ECO:0000256" key="11">
    <source>
        <dbReference type="ARBA" id="ARBA00037847"/>
    </source>
</evidence>
<evidence type="ECO:0000256" key="1">
    <source>
        <dbReference type="ARBA" id="ARBA00022448"/>
    </source>
</evidence>
<keyword evidence="2 12" id="KW-0138">CF(0)</keyword>
<keyword evidence="16" id="KW-1185">Reference proteome</keyword>
<proteinExistence type="inferred from homology"/>
<evidence type="ECO:0000256" key="12">
    <source>
        <dbReference type="RuleBase" id="RU003848"/>
    </source>
</evidence>
<dbReference type="Pfam" id="PF00430">
    <property type="entry name" value="ATP-synt_B"/>
    <property type="match status" value="1"/>
</dbReference>
<dbReference type="GO" id="GO:0015078">
    <property type="term" value="F:proton transmembrane transporter activity"/>
    <property type="evidence" value="ECO:0007669"/>
    <property type="project" value="InterPro"/>
</dbReference>
<keyword evidence="3 12" id="KW-0812">Transmembrane</keyword>
<evidence type="ECO:0000256" key="2">
    <source>
        <dbReference type="ARBA" id="ARBA00022547"/>
    </source>
</evidence>
<protein>
    <submittedName>
        <fullName evidence="15">Uncharacterized protein</fullName>
    </submittedName>
</protein>
<dbReference type="AlphaFoldDB" id="A0A7M3U2D2"/>
<keyword evidence="6 12" id="KW-0406">Ion transport</keyword>
<feature type="transmembrane region" description="Helical" evidence="14">
    <location>
        <begin position="12"/>
        <end position="32"/>
    </location>
</feature>
<evidence type="ECO:0000256" key="14">
    <source>
        <dbReference type="SAM" id="Phobius"/>
    </source>
</evidence>
<comment type="subcellular location">
    <subcellularLocation>
        <location evidence="11">Endomembrane system</location>
        <topology evidence="11">Single-pass membrane protein</topology>
    </subcellularLocation>
</comment>
<evidence type="ECO:0000256" key="9">
    <source>
        <dbReference type="ARBA" id="ARBA00025198"/>
    </source>
</evidence>
<keyword evidence="13" id="KW-0175">Coiled coil</keyword>
<gene>
    <name evidence="15" type="ORF">ID128_01630</name>
</gene>